<evidence type="ECO:0000256" key="1">
    <source>
        <dbReference type="SAM" id="MobiDB-lite"/>
    </source>
</evidence>
<keyword evidence="2" id="KW-0732">Signal</keyword>
<feature type="compositionally biased region" description="Low complexity" evidence="1">
    <location>
        <begin position="306"/>
        <end position="318"/>
    </location>
</feature>
<feature type="compositionally biased region" description="Polar residues" evidence="1">
    <location>
        <begin position="331"/>
        <end position="355"/>
    </location>
</feature>
<feature type="compositionally biased region" description="Low complexity" evidence="1">
    <location>
        <begin position="356"/>
        <end position="386"/>
    </location>
</feature>
<name>A0A9P9WSV4_9PEZI</name>
<feature type="compositionally biased region" description="Polar residues" evidence="1">
    <location>
        <begin position="288"/>
        <end position="300"/>
    </location>
</feature>
<reference evidence="3" key="1">
    <citation type="submission" date="2021-03" db="EMBL/GenBank/DDBJ databases">
        <title>Revisited historic fungal species revealed as producer of novel bioactive compounds through whole genome sequencing and comparative genomics.</title>
        <authorList>
            <person name="Vignolle G.A."/>
            <person name="Hochenegger N."/>
            <person name="Mach R.L."/>
            <person name="Mach-Aigner A.R."/>
            <person name="Javad Rahimi M."/>
            <person name="Salim K.A."/>
            <person name="Chan C.M."/>
            <person name="Lim L.B.L."/>
            <person name="Cai F."/>
            <person name="Druzhinina I.S."/>
            <person name="U'Ren J.M."/>
            <person name="Derntl C."/>
        </authorList>
    </citation>
    <scope>NUCLEOTIDE SEQUENCE</scope>
    <source>
        <strain evidence="3">TUCIM 5799</strain>
    </source>
</reference>
<feature type="compositionally biased region" description="Low complexity" evidence="1">
    <location>
        <begin position="266"/>
        <end position="287"/>
    </location>
</feature>
<dbReference type="EMBL" id="JAFIMR010000005">
    <property type="protein sequence ID" value="KAI1878718.1"/>
    <property type="molecule type" value="Genomic_DNA"/>
</dbReference>
<accession>A0A9P9WSV4</accession>
<keyword evidence="4" id="KW-1185">Reference proteome</keyword>
<protein>
    <submittedName>
        <fullName evidence="3">Uncharacterized protein</fullName>
    </submittedName>
</protein>
<dbReference type="AlphaFoldDB" id="A0A9P9WSV4"/>
<evidence type="ECO:0000313" key="3">
    <source>
        <dbReference type="EMBL" id="KAI1878718.1"/>
    </source>
</evidence>
<proteinExistence type="predicted"/>
<feature type="chain" id="PRO_5040132014" evidence="2">
    <location>
        <begin position="23"/>
        <end position="481"/>
    </location>
</feature>
<comment type="caution">
    <text evidence="3">The sequence shown here is derived from an EMBL/GenBank/DDBJ whole genome shotgun (WGS) entry which is preliminary data.</text>
</comment>
<feature type="signal peptide" evidence="2">
    <location>
        <begin position="1"/>
        <end position="22"/>
    </location>
</feature>
<feature type="region of interest" description="Disordered" evidence="1">
    <location>
        <begin position="239"/>
        <end position="436"/>
    </location>
</feature>
<dbReference type="Proteomes" id="UP000829685">
    <property type="component" value="Unassembled WGS sequence"/>
</dbReference>
<sequence>MRSQNFVSIFIALVQLLSVGSGALPPRLPLPPAFHGDQALVVDRGPFPGASPWPTQLSCPPEKSQLHRNQKEETSIQRRSVVVDKADIDNALTRIRQSVADLRNVTDNVVVELLSVGQMLDNVQAVMNASEIASATSSTASGSRTSSTQAFSSYTSTSSTQAFSSYASSSFTNMSRTSSTSGIWSTGLSTSTSAGRQYSSASRNQTTSSNPPRVFTSTSTKSDGVLTVVPITSSEKILFSSSSSSSHPVSRSSSGPSQGARNSTYTTSHTRSASTISSATSSTLFTSMPSKSSEVSYSQDSEVDLTTTVTSTSTRTITEYVSGTRPPDKPSPSSSMFSDRVTHNTSSSWSALQPHSATSSLMGSSQSSSSISTKQSSSNGGSSKTTAQTWSSYTNTSGSGVSSNPAHPGVQSSGTSPSANETVSGHSGTGTTDDNLQHRKDHIQEFGYESARIFSEFNKSDSFRQFPFQRAGHQLFNWFQE</sequence>
<evidence type="ECO:0000313" key="4">
    <source>
        <dbReference type="Proteomes" id="UP000829685"/>
    </source>
</evidence>
<gene>
    <name evidence="3" type="ORF">JX265_002895</name>
</gene>
<feature type="compositionally biased region" description="Low complexity" evidence="1">
    <location>
        <begin position="239"/>
        <end position="257"/>
    </location>
</feature>
<feature type="compositionally biased region" description="Polar residues" evidence="1">
    <location>
        <begin position="387"/>
        <end position="434"/>
    </location>
</feature>
<organism evidence="3 4">
    <name type="scientific">Neoarthrinium moseri</name>
    <dbReference type="NCBI Taxonomy" id="1658444"/>
    <lineage>
        <taxon>Eukaryota</taxon>
        <taxon>Fungi</taxon>
        <taxon>Dikarya</taxon>
        <taxon>Ascomycota</taxon>
        <taxon>Pezizomycotina</taxon>
        <taxon>Sordariomycetes</taxon>
        <taxon>Xylariomycetidae</taxon>
        <taxon>Amphisphaeriales</taxon>
        <taxon>Apiosporaceae</taxon>
        <taxon>Neoarthrinium</taxon>
    </lineage>
</organism>
<feature type="region of interest" description="Disordered" evidence="1">
    <location>
        <begin position="194"/>
        <end position="219"/>
    </location>
</feature>
<evidence type="ECO:0000256" key="2">
    <source>
        <dbReference type="SAM" id="SignalP"/>
    </source>
</evidence>